<evidence type="ECO:0000256" key="8">
    <source>
        <dbReference type="ARBA" id="ARBA00022679"/>
    </source>
</evidence>
<organism evidence="14 15">
    <name type="scientific">Bombilactobacillus folatiphilus</name>
    <dbReference type="NCBI Taxonomy" id="2923362"/>
    <lineage>
        <taxon>Bacteria</taxon>
        <taxon>Bacillati</taxon>
        <taxon>Bacillota</taxon>
        <taxon>Bacilli</taxon>
        <taxon>Lactobacillales</taxon>
        <taxon>Lactobacillaceae</taxon>
        <taxon>Bombilactobacillus</taxon>
    </lineage>
</organism>
<dbReference type="SUPFAM" id="SSF75217">
    <property type="entry name" value="alpha/beta knot"/>
    <property type="match status" value="1"/>
</dbReference>
<keyword evidence="7 12" id="KW-0489">Methyltransferase</keyword>
<dbReference type="NCBIfam" id="TIGR00046">
    <property type="entry name" value="RsmE family RNA methyltransferase"/>
    <property type="match status" value="1"/>
</dbReference>
<dbReference type="InterPro" id="IPR029026">
    <property type="entry name" value="tRNA_m1G_MTases_N"/>
</dbReference>
<evidence type="ECO:0000256" key="6">
    <source>
        <dbReference type="ARBA" id="ARBA00022552"/>
    </source>
</evidence>
<comment type="catalytic activity">
    <reaction evidence="11 12">
        <text>uridine(1498) in 16S rRNA + S-adenosyl-L-methionine = N(3)-methyluridine(1498) in 16S rRNA + S-adenosyl-L-homocysteine + H(+)</text>
        <dbReference type="Rhea" id="RHEA:42920"/>
        <dbReference type="Rhea" id="RHEA-COMP:10283"/>
        <dbReference type="Rhea" id="RHEA-COMP:10284"/>
        <dbReference type="ChEBI" id="CHEBI:15378"/>
        <dbReference type="ChEBI" id="CHEBI:57856"/>
        <dbReference type="ChEBI" id="CHEBI:59789"/>
        <dbReference type="ChEBI" id="CHEBI:65315"/>
        <dbReference type="ChEBI" id="CHEBI:74502"/>
        <dbReference type="EC" id="2.1.1.193"/>
    </reaction>
</comment>
<name>A0ABY4P765_9LACO</name>
<evidence type="ECO:0000256" key="2">
    <source>
        <dbReference type="ARBA" id="ARBA00005528"/>
    </source>
</evidence>
<gene>
    <name evidence="14" type="ORF">MOO45_04785</name>
</gene>
<dbReference type="PANTHER" id="PTHR30027">
    <property type="entry name" value="RIBOSOMAL RNA SMALL SUBUNIT METHYLTRANSFERASE E"/>
    <property type="match status" value="1"/>
</dbReference>
<dbReference type="InterPro" id="IPR046886">
    <property type="entry name" value="RsmE_MTase_dom"/>
</dbReference>
<evidence type="ECO:0000259" key="13">
    <source>
        <dbReference type="Pfam" id="PF04452"/>
    </source>
</evidence>
<dbReference type="InterPro" id="IPR015947">
    <property type="entry name" value="PUA-like_sf"/>
</dbReference>
<dbReference type="PIRSF" id="PIRSF015601">
    <property type="entry name" value="MTase_slr0722"/>
    <property type="match status" value="1"/>
</dbReference>
<keyword evidence="9 12" id="KW-0949">S-adenosyl-L-methionine</keyword>
<dbReference type="Proteomes" id="UP000831495">
    <property type="component" value="Chromosome"/>
</dbReference>
<evidence type="ECO:0000256" key="12">
    <source>
        <dbReference type="PIRNR" id="PIRNR015601"/>
    </source>
</evidence>
<keyword evidence="5 12" id="KW-0963">Cytoplasm</keyword>
<evidence type="ECO:0000256" key="4">
    <source>
        <dbReference type="ARBA" id="ARBA00013673"/>
    </source>
</evidence>
<dbReference type="RefSeq" id="WP_249513814.1">
    <property type="nucleotide sequence ID" value="NZ_CP093366.1"/>
</dbReference>
<comment type="similarity">
    <text evidence="2 12">Belongs to the RNA methyltransferase RsmE family.</text>
</comment>
<evidence type="ECO:0000256" key="9">
    <source>
        <dbReference type="ARBA" id="ARBA00022691"/>
    </source>
</evidence>
<comment type="subcellular location">
    <subcellularLocation>
        <location evidence="1 12">Cytoplasm</location>
    </subcellularLocation>
</comment>
<protein>
    <recommendedName>
        <fullName evidence="4 12">Ribosomal RNA small subunit methyltransferase E</fullName>
        <ecNumber evidence="3 12">2.1.1.193</ecNumber>
    </recommendedName>
</protein>
<evidence type="ECO:0000313" key="15">
    <source>
        <dbReference type="Proteomes" id="UP000831495"/>
    </source>
</evidence>
<feature type="domain" description="Ribosomal RNA small subunit methyltransferase E methyltransferase" evidence="13">
    <location>
        <begin position="74"/>
        <end position="240"/>
    </location>
</feature>
<evidence type="ECO:0000256" key="3">
    <source>
        <dbReference type="ARBA" id="ARBA00012328"/>
    </source>
</evidence>
<evidence type="ECO:0000256" key="11">
    <source>
        <dbReference type="ARBA" id="ARBA00047944"/>
    </source>
</evidence>
<sequence>MQQVFWSHILAPDEQQLELGDSYYQHLIRVLHFQEKSQFWLVDAQQQTFLATVEQITTKNFVVRLQAKSRRQTELPVQVTVACALSKKDKVELIAQKATELGATKMIFFESRYSIMKWKKNVQAKKIARLQEIVTAAAAQSQRLFIPEVSYFNWAQLLDYRADYRLVAYEEAAKQGEIAQLAQTLQQVPPQASLICLFGPEGGFNVEEIAQLRQNKYTSCGLGPRILRAETAPLYFLSALSYQIELNKEY</sequence>
<reference evidence="14" key="1">
    <citation type="journal article" date="2022" name="Int. J. Syst. Evol. Microbiol.">
        <title>Apilactobacillus apisilvae sp. nov., Nicolia spurrieriana gen. nov. sp. nov., Bombilactobacillus folatiphilus sp. nov. and Bombilactobacillus thymidiniphilus sp. nov., four new lactic acid bacterial isolates from stingless bees Tetragonula carbonaria and Austroplebeia australis.</title>
        <authorList>
            <person name="Oliphant S.A."/>
            <person name="Watson-Haigh N.S."/>
            <person name="Sumby K.M."/>
            <person name="Gardner J."/>
            <person name="Groom S."/>
            <person name="Jiranek V."/>
        </authorList>
    </citation>
    <scope>NUCLEOTIDE SEQUENCE</scope>
    <source>
        <strain evidence="14">SG4_D2</strain>
    </source>
</reference>
<evidence type="ECO:0000256" key="10">
    <source>
        <dbReference type="ARBA" id="ARBA00025699"/>
    </source>
</evidence>
<accession>A0ABY4P765</accession>
<dbReference type="InterPro" id="IPR006700">
    <property type="entry name" value="RsmE"/>
</dbReference>
<dbReference type="EMBL" id="CP093366">
    <property type="protein sequence ID" value="UQS81544.1"/>
    <property type="molecule type" value="Genomic_DNA"/>
</dbReference>
<dbReference type="EC" id="2.1.1.193" evidence="3 12"/>
<evidence type="ECO:0000256" key="5">
    <source>
        <dbReference type="ARBA" id="ARBA00022490"/>
    </source>
</evidence>
<comment type="function">
    <text evidence="10 12">Specifically methylates the N3 position of the uracil ring of uridine 1498 (m3U1498) in 16S rRNA. Acts on the fully assembled 30S ribosomal subunit.</text>
</comment>
<dbReference type="PANTHER" id="PTHR30027:SF3">
    <property type="entry name" value="16S RRNA (URACIL(1498)-N(3))-METHYLTRANSFERASE"/>
    <property type="match status" value="1"/>
</dbReference>
<dbReference type="CDD" id="cd18084">
    <property type="entry name" value="RsmE-like"/>
    <property type="match status" value="1"/>
</dbReference>
<evidence type="ECO:0000256" key="7">
    <source>
        <dbReference type="ARBA" id="ARBA00022603"/>
    </source>
</evidence>
<keyword evidence="15" id="KW-1185">Reference proteome</keyword>
<dbReference type="Pfam" id="PF04452">
    <property type="entry name" value="Methyltrans_RNA"/>
    <property type="match status" value="1"/>
</dbReference>
<proteinExistence type="inferred from homology"/>
<dbReference type="Gene3D" id="3.40.1280.10">
    <property type="match status" value="1"/>
</dbReference>
<dbReference type="InterPro" id="IPR029028">
    <property type="entry name" value="Alpha/beta_knot_MTases"/>
</dbReference>
<dbReference type="SUPFAM" id="SSF88697">
    <property type="entry name" value="PUA domain-like"/>
    <property type="match status" value="1"/>
</dbReference>
<keyword evidence="8 12" id="KW-0808">Transferase</keyword>
<evidence type="ECO:0000313" key="14">
    <source>
        <dbReference type="EMBL" id="UQS81544.1"/>
    </source>
</evidence>
<keyword evidence="6 12" id="KW-0698">rRNA processing</keyword>
<evidence type="ECO:0000256" key="1">
    <source>
        <dbReference type="ARBA" id="ARBA00004496"/>
    </source>
</evidence>